<sequence length="243" mass="26444">MANAATFFGQDMLLRAVLVNLPPGQILRARQVNQSFLENIDNSLDVRQSAFLLRDANDQQDIVFWYHDGSPTVWLISINAPPTHASLLAQSVGTATPPVAYRRYILNSSVLRPVSANLANQQASAAYSAMWLSLMVPYHPPMNITTSQALALDMQLAKPAVMTVEAGAYVGLVFAQTWQTRALVTNNNGIRVRDVIADLQAWQATLAAGHFLRDPSIAFLGVSGSLRLRGRGWKVEGDDGGEG</sequence>
<dbReference type="Proteomes" id="UP001337655">
    <property type="component" value="Unassembled WGS sequence"/>
</dbReference>
<proteinExistence type="predicted"/>
<comment type="caution">
    <text evidence="1">The sequence shown here is derived from an EMBL/GenBank/DDBJ whole genome shotgun (WGS) entry which is preliminary data.</text>
</comment>
<gene>
    <name evidence="1" type="ORF">LTR77_001949</name>
</gene>
<name>A0AAV9PI25_9PEZI</name>
<evidence type="ECO:0000313" key="1">
    <source>
        <dbReference type="EMBL" id="KAK5173268.1"/>
    </source>
</evidence>
<keyword evidence="2" id="KW-1185">Reference proteome</keyword>
<organism evidence="1 2">
    <name type="scientific">Saxophila tyrrhenica</name>
    <dbReference type="NCBI Taxonomy" id="1690608"/>
    <lineage>
        <taxon>Eukaryota</taxon>
        <taxon>Fungi</taxon>
        <taxon>Dikarya</taxon>
        <taxon>Ascomycota</taxon>
        <taxon>Pezizomycotina</taxon>
        <taxon>Dothideomycetes</taxon>
        <taxon>Dothideomycetidae</taxon>
        <taxon>Mycosphaerellales</taxon>
        <taxon>Extremaceae</taxon>
        <taxon>Saxophila</taxon>
    </lineage>
</organism>
<dbReference type="GeneID" id="89923296"/>
<evidence type="ECO:0000313" key="2">
    <source>
        <dbReference type="Proteomes" id="UP001337655"/>
    </source>
</evidence>
<dbReference type="RefSeq" id="XP_064661963.1">
    <property type="nucleotide sequence ID" value="XM_064799208.1"/>
</dbReference>
<accession>A0AAV9PI25</accession>
<reference evidence="1 2" key="1">
    <citation type="submission" date="2023-08" db="EMBL/GenBank/DDBJ databases">
        <title>Black Yeasts Isolated from many extreme environments.</title>
        <authorList>
            <person name="Coleine C."/>
            <person name="Stajich J.E."/>
            <person name="Selbmann L."/>
        </authorList>
    </citation>
    <scope>NUCLEOTIDE SEQUENCE [LARGE SCALE GENOMIC DNA]</scope>
    <source>
        <strain evidence="1 2">CCFEE 5935</strain>
    </source>
</reference>
<dbReference type="EMBL" id="JAVRRT010000003">
    <property type="protein sequence ID" value="KAK5173268.1"/>
    <property type="molecule type" value="Genomic_DNA"/>
</dbReference>
<protein>
    <submittedName>
        <fullName evidence="1">Uncharacterized protein</fullName>
    </submittedName>
</protein>
<dbReference type="AlphaFoldDB" id="A0AAV9PI25"/>